<dbReference type="InParanoid" id="A0A0G4G2N9"/>
<name>A0A0G4G2N9_VITBC</name>
<dbReference type="Proteomes" id="UP000041254">
    <property type="component" value="Unassembled WGS sequence"/>
</dbReference>
<keyword evidence="3" id="KW-1185">Reference proteome</keyword>
<dbReference type="Gene3D" id="1.20.5.2050">
    <property type="match status" value="2"/>
</dbReference>
<accession>A0A0G4G2N9</accession>
<sequence length="398" mass="43250">MPLRANLEVVRCSSLCGIAALLFSKIQRSPDRPMPRESQITASAASAGETHDSAMKRPTDWRPSSGCPLHHDEASAQRHSGVRDESAFDEELVPDDSDTVLPLQPTSFDSTARPSGSSEARPAGESAADIDAIGGECEAAMLTKLLEGVRASDPPSGGRYEIVTVTVAGQQTGAIRWRPTGAKVPSGDDTGQMAGQASRAPRRHPRKDGDRPSPLPDTDALTTVHPNSDSRKFHVPRPPIPAPSPCGGGNSPEVSSTDRGPPPKRRRRKATSSKAEHRSAVKKRQAWSATWREHEAQGGEGGTKDKRKYFYIKNHGFDGAKVLAEGHRRETERTGRAVLPKRLEHQGGVKGVYYNRAYNHWVDRWHQGGRSRAKCFSVRELGMEGAKQAAIAHSHSRQ</sequence>
<dbReference type="PhylomeDB" id="A0A0G4G2N9"/>
<protein>
    <submittedName>
        <fullName evidence="2">Uncharacterized protein</fullName>
    </submittedName>
</protein>
<feature type="compositionally biased region" description="Basic residues" evidence="1">
    <location>
        <begin position="262"/>
        <end position="271"/>
    </location>
</feature>
<dbReference type="VEuPathDB" id="CryptoDB:Vbra_16810"/>
<feature type="compositionally biased region" description="Polar residues" evidence="1">
    <location>
        <begin position="104"/>
        <end position="118"/>
    </location>
</feature>
<dbReference type="EMBL" id="CDMY01000553">
    <property type="protein sequence ID" value="CEM22534.1"/>
    <property type="molecule type" value="Genomic_DNA"/>
</dbReference>
<dbReference type="OrthoDB" id="385236at2759"/>
<feature type="compositionally biased region" description="Basic and acidic residues" evidence="1">
    <location>
        <begin position="69"/>
        <end position="86"/>
    </location>
</feature>
<gene>
    <name evidence="2" type="ORF">Vbra_16810</name>
</gene>
<feature type="region of interest" description="Disordered" evidence="1">
    <location>
        <begin position="29"/>
        <end position="126"/>
    </location>
</feature>
<evidence type="ECO:0000313" key="3">
    <source>
        <dbReference type="Proteomes" id="UP000041254"/>
    </source>
</evidence>
<reference evidence="2 3" key="1">
    <citation type="submission" date="2014-11" db="EMBL/GenBank/DDBJ databases">
        <authorList>
            <person name="Zhu J."/>
            <person name="Qi W."/>
            <person name="Song R."/>
        </authorList>
    </citation>
    <scope>NUCLEOTIDE SEQUENCE [LARGE SCALE GENOMIC DNA]</scope>
</reference>
<evidence type="ECO:0000256" key="1">
    <source>
        <dbReference type="SAM" id="MobiDB-lite"/>
    </source>
</evidence>
<feature type="region of interest" description="Disordered" evidence="1">
    <location>
        <begin position="173"/>
        <end position="304"/>
    </location>
</feature>
<feature type="compositionally biased region" description="Acidic residues" evidence="1">
    <location>
        <begin position="87"/>
        <end position="98"/>
    </location>
</feature>
<proteinExistence type="predicted"/>
<evidence type="ECO:0000313" key="2">
    <source>
        <dbReference type="EMBL" id="CEM22534.1"/>
    </source>
</evidence>
<dbReference type="AlphaFoldDB" id="A0A0G4G2N9"/>
<organism evidence="2 3">
    <name type="scientific">Vitrella brassicaformis (strain CCMP3155)</name>
    <dbReference type="NCBI Taxonomy" id="1169540"/>
    <lineage>
        <taxon>Eukaryota</taxon>
        <taxon>Sar</taxon>
        <taxon>Alveolata</taxon>
        <taxon>Colpodellida</taxon>
        <taxon>Vitrellaceae</taxon>
        <taxon>Vitrella</taxon>
    </lineage>
</organism>
<feature type="compositionally biased region" description="Basic and acidic residues" evidence="1">
    <location>
        <begin position="49"/>
        <end position="60"/>
    </location>
</feature>